<sequence>MNCILSKKPGSYTVVKVEGHGRKFYELGIIPGSVLTLINIRNQGPITVRLGNSKIAIGRQLASSIFVI</sequence>
<dbReference type="InterPro" id="IPR007167">
    <property type="entry name" value="Fe-transptr_FeoA-like"/>
</dbReference>
<organism evidence="3 4">
    <name type="scientific">Methanococcus maripaludis</name>
    <name type="common">Methanococcus deltae</name>
    <dbReference type="NCBI Taxonomy" id="39152"/>
    <lineage>
        <taxon>Archaea</taxon>
        <taxon>Methanobacteriati</taxon>
        <taxon>Methanobacteriota</taxon>
        <taxon>Methanomada group</taxon>
        <taxon>Methanococci</taxon>
        <taxon>Methanococcales</taxon>
        <taxon>Methanococcaceae</taxon>
        <taxon>Methanococcus</taxon>
    </lineage>
</organism>
<dbReference type="GO" id="GO:0046914">
    <property type="term" value="F:transition metal ion binding"/>
    <property type="evidence" value="ECO:0007669"/>
    <property type="project" value="InterPro"/>
</dbReference>
<reference evidence="3 4" key="1">
    <citation type="submission" date="2020-07" db="EMBL/GenBank/DDBJ databases">
        <title>Genomic Encyclopedia of Type Strains, Phase IV (KMG-V): Genome sequencing to study the core and pangenomes of soil and plant-associated prokaryotes.</title>
        <authorList>
            <person name="Whitman W."/>
        </authorList>
    </citation>
    <scope>NUCLEOTIDE SEQUENCE [LARGE SCALE GENOMIC DNA]</scope>
    <source>
        <strain evidence="3 4">C8</strain>
    </source>
</reference>
<dbReference type="InterPro" id="IPR008988">
    <property type="entry name" value="Transcriptional_repressor_C"/>
</dbReference>
<name>A0A7J9PHJ7_METMI</name>
<dbReference type="RefSeq" id="WP_012068228.1">
    <property type="nucleotide sequence ID" value="NZ_BAAABJ010000001.1"/>
</dbReference>
<proteinExistence type="predicted"/>
<accession>A0A7J9PHJ7</accession>
<evidence type="ECO:0000256" key="1">
    <source>
        <dbReference type="ARBA" id="ARBA00023004"/>
    </source>
</evidence>
<keyword evidence="1" id="KW-0408">Iron</keyword>
<dbReference type="EMBL" id="JACDUL010000004">
    <property type="protein sequence ID" value="MBA2862695.1"/>
    <property type="molecule type" value="Genomic_DNA"/>
</dbReference>
<dbReference type="InterPro" id="IPR038157">
    <property type="entry name" value="FeoA_core_dom"/>
</dbReference>
<dbReference type="Gene3D" id="2.30.30.90">
    <property type="match status" value="1"/>
</dbReference>
<gene>
    <name evidence="3" type="ORF">HNP90_001592</name>
</gene>
<evidence type="ECO:0000313" key="3">
    <source>
        <dbReference type="EMBL" id="MBA2862695.1"/>
    </source>
</evidence>
<protein>
    <submittedName>
        <fullName evidence="3">Ferrous iron transport protein A</fullName>
    </submittedName>
</protein>
<evidence type="ECO:0000313" key="4">
    <source>
        <dbReference type="Proteomes" id="UP000533207"/>
    </source>
</evidence>
<dbReference type="Proteomes" id="UP000533207">
    <property type="component" value="Unassembled WGS sequence"/>
</dbReference>
<dbReference type="Pfam" id="PF04023">
    <property type="entry name" value="FeoA"/>
    <property type="match status" value="1"/>
</dbReference>
<dbReference type="SMART" id="SM00899">
    <property type="entry name" value="FeoA"/>
    <property type="match status" value="1"/>
</dbReference>
<evidence type="ECO:0000259" key="2">
    <source>
        <dbReference type="SMART" id="SM00899"/>
    </source>
</evidence>
<comment type="caution">
    <text evidence="3">The sequence shown here is derived from an EMBL/GenBank/DDBJ whole genome shotgun (WGS) entry which is preliminary data.</text>
</comment>
<feature type="domain" description="Ferrous iron transporter FeoA-like" evidence="2">
    <location>
        <begin position="3"/>
        <end position="68"/>
    </location>
</feature>
<dbReference type="AlphaFoldDB" id="A0A7J9PHJ7"/>
<dbReference type="SUPFAM" id="SSF50037">
    <property type="entry name" value="C-terminal domain of transcriptional repressors"/>
    <property type="match status" value="1"/>
</dbReference>